<dbReference type="EMBL" id="BARS01011458">
    <property type="protein sequence ID" value="GAF90151.1"/>
    <property type="molecule type" value="Genomic_DNA"/>
</dbReference>
<gene>
    <name evidence="9" type="ORF">S01H1_20837</name>
</gene>
<protein>
    <recommendedName>
        <fullName evidence="8">Type II secretion system protein GspF domain-containing protein</fullName>
    </recommendedName>
</protein>
<dbReference type="InterPro" id="IPR003004">
    <property type="entry name" value="GspF/PilC"/>
</dbReference>
<organism evidence="9">
    <name type="scientific">marine sediment metagenome</name>
    <dbReference type="NCBI Taxonomy" id="412755"/>
    <lineage>
        <taxon>unclassified sequences</taxon>
        <taxon>metagenomes</taxon>
        <taxon>ecological metagenomes</taxon>
    </lineage>
</organism>
<evidence type="ECO:0000256" key="6">
    <source>
        <dbReference type="ARBA" id="ARBA00023136"/>
    </source>
</evidence>
<keyword evidence="3" id="KW-1003">Cell membrane</keyword>
<feature type="non-terminal residue" evidence="9">
    <location>
        <position position="1"/>
    </location>
</feature>
<evidence type="ECO:0000259" key="8">
    <source>
        <dbReference type="Pfam" id="PF00482"/>
    </source>
</evidence>
<comment type="similarity">
    <text evidence="2">Belongs to the GSP F family.</text>
</comment>
<comment type="caution">
    <text evidence="9">The sequence shown here is derived from an EMBL/GenBank/DDBJ whole genome shotgun (WGS) entry which is preliminary data.</text>
</comment>
<dbReference type="Gene3D" id="1.20.81.30">
    <property type="entry name" value="Type II secretion system (T2SS), domain F"/>
    <property type="match status" value="1"/>
</dbReference>
<sequence>SWEEAKIFPFMVTQMITVGEQTGALSSMLGKVADFYDDEVEQTVNALISLMEPMLILFLGGLVGSIIIAMYLPLFTIISQIG</sequence>
<evidence type="ECO:0000256" key="4">
    <source>
        <dbReference type="ARBA" id="ARBA00022692"/>
    </source>
</evidence>
<dbReference type="InterPro" id="IPR018076">
    <property type="entry name" value="T2SS_GspF_dom"/>
</dbReference>
<evidence type="ECO:0000256" key="2">
    <source>
        <dbReference type="ARBA" id="ARBA00005745"/>
    </source>
</evidence>
<evidence type="ECO:0000256" key="5">
    <source>
        <dbReference type="ARBA" id="ARBA00022989"/>
    </source>
</evidence>
<reference evidence="9" key="1">
    <citation type="journal article" date="2014" name="Front. Microbiol.">
        <title>High frequency of phylogenetically diverse reductive dehalogenase-homologous genes in deep subseafloor sedimentary metagenomes.</title>
        <authorList>
            <person name="Kawai M."/>
            <person name="Futagami T."/>
            <person name="Toyoda A."/>
            <person name="Takaki Y."/>
            <person name="Nishi S."/>
            <person name="Hori S."/>
            <person name="Arai W."/>
            <person name="Tsubouchi T."/>
            <person name="Morono Y."/>
            <person name="Uchiyama I."/>
            <person name="Ito T."/>
            <person name="Fujiyama A."/>
            <person name="Inagaki F."/>
            <person name="Takami H."/>
        </authorList>
    </citation>
    <scope>NUCLEOTIDE SEQUENCE</scope>
    <source>
        <strain evidence="9">Expedition CK06-06</strain>
    </source>
</reference>
<dbReference type="PANTHER" id="PTHR30012:SF0">
    <property type="entry name" value="TYPE II SECRETION SYSTEM PROTEIN F-RELATED"/>
    <property type="match status" value="1"/>
</dbReference>
<feature type="transmembrane region" description="Helical" evidence="7">
    <location>
        <begin position="55"/>
        <end position="78"/>
    </location>
</feature>
<evidence type="ECO:0000313" key="9">
    <source>
        <dbReference type="EMBL" id="GAF90151.1"/>
    </source>
</evidence>
<proteinExistence type="inferred from homology"/>
<dbReference type="PANTHER" id="PTHR30012">
    <property type="entry name" value="GENERAL SECRETION PATHWAY PROTEIN"/>
    <property type="match status" value="1"/>
</dbReference>
<name>X0TSH1_9ZZZZ</name>
<feature type="domain" description="Type II secretion system protein GspF" evidence="8">
    <location>
        <begin position="6"/>
        <end position="73"/>
    </location>
</feature>
<keyword evidence="5 7" id="KW-1133">Transmembrane helix</keyword>
<dbReference type="GO" id="GO:0005886">
    <property type="term" value="C:plasma membrane"/>
    <property type="evidence" value="ECO:0007669"/>
    <property type="project" value="UniProtKB-SubCell"/>
</dbReference>
<dbReference type="Pfam" id="PF00482">
    <property type="entry name" value="T2SSF"/>
    <property type="match status" value="1"/>
</dbReference>
<comment type="subcellular location">
    <subcellularLocation>
        <location evidence="1">Cell membrane</location>
        <topology evidence="1">Multi-pass membrane protein</topology>
    </subcellularLocation>
</comment>
<keyword evidence="6 7" id="KW-0472">Membrane</keyword>
<keyword evidence="4 7" id="KW-0812">Transmembrane</keyword>
<accession>X0TSH1</accession>
<evidence type="ECO:0000256" key="1">
    <source>
        <dbReference type="ARBA" id="ARBA00004651"/>
    </source>
</evidence>
<dbReference type="InterPro" id="IPR042094">
    <property type="entry name" value="T2SS_GspF_sf"/>
</dbReference>
<evidence type="ECO:0000256" key="7">
    <source>
        <dbReference type="SAM" id="Phobius"/>
    </source>
</evidence>
<dbReference type="AlphaFoldDB" id="X0TSH1"/>
<evidence type="ECO:0000256" key="3">
    <source>
        <dbReference type="ARBA" id="ARBA00022475"/>
    </source>
</evidence>